<dbReference type="EMBL" id="SMKU01000470">
    <property type="protein sequence ID" value="TDD63794.1"/>
    <property type="molecule type" value="Genomic_DNA"/>
</dbReference>
<gene>
    <name evidence="3" type="ORF">E1298_43130</name>
</gene>
<evidence type="ECO:0000313" key="3">
    <source>
        <dbReference type="EMBL" id="TDD63794.1"/>
    </source>
</evidence>
<feature type="transmembrane region" description="Helical" evidence="2">
    <location>
        <begin position="31"/>
        <end position="56"/>
    </location>
</feature>
<feature type="non-terminal residue" evidence="3">
    <location>
        <position position="171"/>
    </location>
</feature>
<name>A0A4R4ZZI7_9ACTN</name>
<keyword evidence="4" id="KW-1185">Reference proteome</keyword>
<sequence>MKGRIAMYAAGLALVAVGLRGIVLHVDAAGWALWFAGAAVLHDAVLVPAVLVAGLLTGRLPAWYRRTVRGALVVAGCVTAVALPLVLGYGRRADVPSRLPLPYGRNLAGVLSLIALAAALAVAVRLLRDRRAARGAPRHARTAEATGEATGRREEARHREGSGRREEGGER</sequence>
<evidence type="ECO:0000313" key="4">
    <source>
        <dbReference type="Proteomes" id="UP000294513"/>
    </source>
</evidence>
<keyword evidence="2" id="KW-0812">Transmembrane</keyword>
<organism evidence="3 4">
    <name type="scientific">Actinomadura rubrisoli</name>
    <dbReference type="NCBI Taxonomy" id="2530368"/>
    <lineage>
        <taxon>Bacteria</taxon>
        <taxon>Bacillati</taxon>
        <taxon>Actinomycetota</taxon>
        <taxon>Actinomycetes</taxon>
        <taxon>Streptosporangiales</taxon>
        <taxon>Thermomonosporaceae</taxon>
        <taxon>Actinomadura</taxon>
    </lineage>
</organism>
<dbReference type="RefSeq" id="WP_131903170.1">
    <property type="nucleotide sequence ID" value="NZ_SMKU01000470.1"/>
</dbReference>
<dbReference type="OrthoDB" id="3483782at2"/>
<proteinExistence type="predicted"/>
<reference evidence="3 4" key="1">
    <citation type="submission" date="2019-03" db="EMBL/GenBank/DDBJ databases">
        <title>Draft genome sequences of novel Actinobacteria.</title>
        <authorList>
            <person name="Sahin N."/>
            <person name="Ay H."/>
            <person name="Saygin H."/>
        </authorList>
    </citation>
    <scope>NUCLEOTIDE SEQUENCE [LARGE SCALE GENOMIC DNA]</scope>
    <source>
        <strain evidence="3 4">H3C3</strain>
    </source>
</reference>
<keyword evidence="2" id="KW-1133">Transmembrane helix</keyword>
<keyword evidence="2" id="KW-0472">Membrane</keyword>
<feature type="transmembrane region" description="Helical" evidence="2">
    <location>
        <begin position="107"/>
        <end position="127"/>
    </location>
</feature>
<dbReference type="AlphaFoldDB" id="A0A4R4ZZI7"/>
<comment type="caution">
    <text evidence="3">The sequence shown here is derived from an EMBL/GenBank/DDBJ whole genome shotgun (WGS) entry which is preliminary data.</text>
</comment>
<dbReference type="Proteomes" id="UP000294513">
    <property type="component" value="Unassembled WGS sequence"/>
</dbReference>
<evidence type="ECO:0000256" key="2">
    <source>
        <dbReference type="SAM" id="Phobius"/>
    </source>
</evidence>
<feature type="region of interest" description="Disordered" evidence="1">
    <location>
        <begin position="135"/>
        <end position="171"/>
    </location>
</feature>
<protein>
    <submittedName>
        <fullName evidence="3">Uncharacterized protein</fullName>
    </submittedName>
</protein>
<evidence type="ECO:0000256" key="1">
    <source>
        <dbReference type="SAM" id="MobiDB-lite"/>
    </source>
</evidence>
<feature type="compositionally biased region" description="Basic and acidic residues" evidence="1">
    <location>
        <begin position="150"/>
        <end position="171"/>
    </location>
</feature>
<feature type="transmembrane region" description="Helical" evidence="2">
    <location>
        <begin position="68"/>
        <end position="87"/>
    </location>
</feature>
<accession>A0A4R4ZZI7</accession>